<keyword evidence="4" id="KW-1185">Reference proteome</keyword>
<dbReference type="GO" id="GO:0004527">
    <property type="term" value="F:exonuclease activity"/>
    <property type="evidence" value="ECO:0007669"/>
    <property type="project" value="UniProtKB-KW"/>
</dbReference>
<organism evidence="3 4">
    <name type="scientific">Jeotgalibaca ciconiae</name>
    <dbReference type="NCBI Taxonomy" id="2496265"/>
    <lineage>
        <taxon>Bacteria</taxon>
        <taxon>Bacillati</taxon>
        <taxon>Bacillota</taxon>
        <taxon>Bacilli</taxon>
        <taxon>Lactobacillales</taxon>
        <taxon>Carnobacteriaceae</taxon>
        <taxon>Jeotgalibaca</taxon>
    </lineage>
</organism>
<feature type="domain" description="Calcineurin-like phosphoesterase" evidence="2">
    <location>
        <begin position="2"/>
        <end position="201"/>
    </location>
</feature>
<dbReference type="Proteomes" id="UP000273326">
    <property type="component" value="Chromosome"/>
</dbReference>
<gene>
    <name evidence="3" type="ORF">EJN90_10385</name>
</gene>
<evidence type="ECO:0000313" key="4">
    <source>
        <dbReference type="Proteomes" id="UP000273326"/>
    </source>
</evidence>
<keyword evidence="3" id="KW-0540">Nuclease</keyword>
<dbReference type="RefSeq" id="WP_126110968.1">
    <property type="nucleotide sequence ID" value="NZ_CP034465.1"/>
</dbReference>
<dbReference type="KEGG" id="jeh:EJN90_10385"/>
<dbReference type="PANTHER" id="PTHR30337:SF7">
    <property type="entry name" value="PHOSPHOESTERASE"/>
    <property type="match status" value="1"/>
</dbReference>
<dbReference type="CDD" id="cd00840">
    <property type="entry name" value="MPP_Mre11_N"/>
    <property type="match status" value="1"/>
</dbReference>
<dbReference type="Pfam" id="PF00149">
    <property type="entry name" value="Metallophos"/>
    <property type="match status" value="1"/>
</dbReference>
<dbReference type="InterPro" id="IPR014576">
    <property type="entry name" value="Pesterase_YhaO"/>
</dbReference>
<name>A0A3S9HCA6_9LACT</name>
<accession>A0A3S9HCA6</accession>
<dbReference type="EMBL" id="CP034465">
    <property type="protein sequence ID" value="AZP05009.1"/>
    <property type="molecule type" value="Genomic_DNA"/>
</dbReference>
<dbReference type="SUPFAM" id="SSF56300">
    <property type="entry name" value="Metallo-dependent phosphatases"/>
    <property type="match status" value="1"/>
</dbReference>
<evidence type="ECO:0000259" key="2">
    <source>
        <dbReference type="Pfam" id="PF00149"/>
    </source>
</evidence>
<dbReference type="PIRSF" id="PIRSF033091">
    <property type="entry name" value="Pesterase_YhaO"/>
    <property type="match status" value="1"/>
</dbReference>
<evidence type="ECO:0000256" key="1">
    <source>
        <dbReference type="ARBA" id="ARBA00022801"/>
    </source>
</evidence>
<keyword evidence="3" id="KW-0269">Exonuclease</keyword>
<reference evidence="4" key="1">
    <citation type="submission" date="2018-12" db="EMBL/GenBank/DDBJ databases">
        <title>Complete genome sequencing of Jeotgalibaca sp. H21T32.</title>
        <authorList>
            <person name="Bae J.-W."/>
            <person name="Lee S.-Y."/>
        </authorList>
    </citation>
    <scope>NUCLEOTIDE SEQUENCE [LARGE SCALE GENOMIC DNA]</scope>
    <source>
        <strain evidence="4">H21T32</strain>
    </source>
</reference>
<evidence type="ECO:0000313" key="3">
    <source>
        <dbReference type="EMBL" id="AZP05009.1"/>
    </source>
</evidence>
<proteinExistence type="predicted"/>
<dbReference type="AlphaFoldDB" id="A0A3S9HCA6"/>
<dbReference type="PANTHER" id="PTHR30337">
    <property type="entry name" value="COMPONENT OF ATP-DEPENDENT DSDNA EXONUCLEASE"/>
    <property type="match status" value="1"/>
</dbReference>
<dbReference type="InterPro" id="IPR004843">
    <property type="entry name" value="Calcineurin-like_PHP"/>
</dbReference>
<sequence>MIRFIHAADLHLDSPFKGLKQLHPTLFEAVYQSTFQSFQNIVTSAIENKIDFLLISGDIYDEENQSVKAQAFFRDQMKRLEEADIMVYLLHGNHDFMGRNSLRIQMPPNVIIFDVKPETHLFKTRGNETVAISGFSYPTRWVKERMIEQYPKRHRQAEFHIGMLHGYLEGSASKEGVYAPFSINDLLDLSYDYWALGHIHKREILYSSPFILYPGNIQGRNPNETGAKGAYLITMEKGSESTQEFISTAPINWKEKRLSLESVGSLQSLYAKIEEECEREAEENQKILLSITLDEYLELPKDVIKKIQDGDLLAGINQSMGQHMVYLYKLILAPKKEQLLFRYDESMQDSFEKSGQAFLDEEKYQDTLQDLFKNSIIRGRFSELENDKELRDEILEAAKRVLFEDIAFEEGEETS</sequence>
<dbReference type="OrthoDB" id="9773856at2"/>
<protein>
    <submittedName>
        <fullName evidence="3">DNA repair exonuclease</fullName>
    </submittedName>
</protein>
<dbReference type="Gene3D" id="3.60.21.10">
    <property type="match status" value="1"/>
</dbReference>
<dbReference type="InterPro" id="IPR029052">
    <property type="entry name" value="Metallo-depent_PP-like"/>
</dbReference>
<keyword evidence="1" id="KW-0378">Hydrolase</keyword>
<dbReference type="InterPro" id="IPR041796">
    <property type="entry name" value="Mre11_N"/>
</dbReference>
<dbReference type="InterPro" id="IPR050535">
    <property type="entry name" value="DNA_Repair-Maintenance_Comp"/>
</dbReference>